<dbReference type="GO" id="GO:0016787">
    <property type="term" value="F:hydrolase activity"/>
    <property type="evidence" value="ECO:0007669"/>
    <property type="project" value="UniProtKB-KW"/>
</dbReference>
<dbReference type="GO" id="GO:0005737">
    <property type="term" value="C:cytoplasm"/>
    <property type="evidence" value="ECO:0007669"/>
    <property type="project" value="TreeGrafter"/>
</dbReference>
<keyword evidence="4" id="KW-1185">Reference proteome</keyword>
<sequence>MRFLCFHGRGTNSQVSTLRSHDIKHRINCLGQQIMESQIAALRHELDNIHTYDYVEGTVPAPLAPGKSITIVLERTLVDIGRPLELEAFFPTNGDYYDYFSFESADSVQKALDDLASFLETEGPYDGLIAFSLGGALASTYLIREARRHPEKPLPFKCAIFLSGGAPLDPVALERGEVSLLDDTVAGNQVLRGLPTVHIWGSNDKLWGDRSERLYALCDPHERTMVLHEDGHAVPGVRAKEALLRSVRAIRRTVGRVAMASW</sequence>
<dbReference type="GO" id="GO:0019748">
    <property type="term" value="P:secondary metabolic process"/>
    <property type="evidence" value="ECO:0007669"/>
    <property type="project" value="TreeGrafter"/>
</dbReference>
<dbReference type="OMA" id="LPTVHIW"/>
<protein>
    <submittedName>
        <fullName evidence="3">Serine hydrolase-domain-containing protein</fullName>
    </submittedName>
</protein>
<name>A0A5N6E562_ASPPA</name>
<dbReference type="PANTHER" id="PTHR48070">
    <property type="entry name" value="ESTERASE OVCA2"/>
    <property type="match status" value="1"/>
</dbReference>
<feature type="domain" description="Serine hydrolase" evidence="2">
    <location>
        <begin position="4"/>
        <end position="236"/>
    </location>
</feature>
<evidence type="ECO:0000313" key="4">
    <source>
        <dbReference type="Proteomes" id="UP000326532"/>
    </source>
</evidence>
<organism evidence="3 4">
    <name type="scientific">Aspergillus parasiticus</name>
    <dbReference type="NCBI Taxonomy" id="5067"/>
    <lineage>
        <taxon>Eukaryota</taxon>
        <taxon>Fungi</taxon>
        <taxon>Dikarya</taxon>
        <taxon>Ascomycota</taxon>
        <taxon>Pezizomycotina</taxon>
        <taxon>Eurotiomycetes</taxon>
        <taxon>Eurotiomycetidae</taxon>
        <taxon>Eurotiales</taxon>
        <taxon>Aspergillaceae</taxon>
        <taxon>Aspergillus</taxon>
        <taxon>Aspergillus subgen. Circumdati</taxon>
    </lineage>
</organism>
<dbReference type="Gene3D" id="3.40.50.1820">
    <property type="entry name" value="alpha/beta hydrolase"/>
    <property type="match status" value="1"/>
</dbReference>
<evidence type="ECO:0000256" key="1">
    <source>
        <dbReference type="ARBA" id="ARBA00022801"/>
    </source>
</evidence>
<proteinExistence type="predicted"/>
<dbReference type="PANTHER" id="PTHR48070:SF6">
    <property type="entry name" value="ESTERASE OVCA2"/>
    <property type="match status" value="1"/>
</dbReference>
<evidence type="ECO:0000313" key="3">
    <source>
        <dbReference type="EMBL" id="KAB8212295.1"/>
    </source>
</evidence>
<evidence type="ECO:0000259" key="2">
    <source>
        <dbReference type="Pfam" id="PF03959"/>
    </source>
</evidence>
<dbReference type="VEuPathDB" id="FungiDB:BDV34DRAFT_218681"/>
<dbReference type="InterPro" id="IPR005645">
    <property type="entry name" value="FSH-like_dom"/>
</dbReference>
<keyword evidence="1 3" id="KW-0378">Hydrolase</keyword>
<dbReference type="EMBL" id="ML734936">
    <property type="protein sequence ID" value="KAB8212295.1"/>
    <property type="molecule type" value="Genomic_DNA"/>
</dbReference>
<reference evidence="3 4" key="1">
    <citation type="submission" date="2019-04" db="EMBL/GenBank/DDBJ databases">
        <title>Fungal friends and foes A comparative genomics study of 23 Aspergillus species from section Flavi.</title>
        <authorList>
            <consortium name="DOE Joint Genome Institute"/>
            <person name="Kjaerbolling I."/>
            <person name="Vesth T.C."/>
            <person name="Frisvad J.C."/>
            <person name="Nybo J.L."/>
            <person name="Theobald S."/>
            <person name="Kildgaard S."/>
            <person name="Petersen T.I."/>
            <person name="Kuo A."/>
            <person name="Sato A."/>
            <person name="Lyhne E.K."/>
            <person name="Kogle M.E."/>
            <person name="Wiebenga A."/>
            <person name="Kun R.S."/>
            <person name="Lubbers R.J."/>
            <person name="Makela M.R."/>
            <person name="Barry K."/>
            <person name="Chovatia M."/>
            <person name="Clum A."/>
            <person name="Daum C."/>
            <person name="Haridas S."/>
            <person name="He G."/>
            <person name="LaButti K."/>
            <person name="Lipzen A."/>
            <person name="Mondo S."/>
            <person name="Pangilinan J."/>
            <person name="Riley R."/>
            <person name="Salamov A."/>
            <person name="Simmons B.A."/>
            <person name="Magnuson J.K."/>
            <person name="Henrissat B."/>
            <person name="Mortensen U.H."/>
            <person name="Larsen T.O."/>
            <person name="De vries R.P."/>
            <person name="Grigoriev I.V."/>
            <person name="Machida M."/>
            <person name="Baker S.E."/>
            <person name="Andersen M.R."/>
        </authorList>
    </citation>
    <scope>NUCLEOTIDE SEQUENCE [LARGE SCALE GENOMIC DNA]</scope>
    <source>
        <strain evidence="3 4">CBS 117618</strain>
    </source>
</reference>
<accession>A0A5N6E562</accession>
<dbReference type="InterPro" id="IPR029058">
    <property type="entry name" value="AB_hydrolase_fold"/>
</dbReference>
<dbReference type="AlphaFoldDB" id="A0A5N6E562"/>
<gene>
    <name evidence="3" type="ORF">BDV34DRAFT_218681</name>
</gene>
<dbReference type="Pfam" id="PF03959">
    <property type="entry name" value="FSH1"/>
    <property type="match status" value="1"/>
</dbReference>
<dbReference type="InterPro" id="IPR050593">
    <property type="entry name" value="LovG"/>
</dbReference>
<dbReference type="SUPFAM" id="SSF53474">
    <property type="entry name" value="alpha/beta-Hydrolases"/>
    <property type="match status" value="1"/>
</dbReference>
<dbReference type="GO" id="GO:0005634">
    <property type="term" value="C:nucleus"/>
    <property type="evidence" value="ECO:0007669"/>
    <property type="project" value="TreeGrafter"/>
</dbReference>
<dbReference type="Proteomes" id="UP000326532">
    <property type="component" value="Unassembled WGS sequence"/>
</dbReference>